<dbReference type="RefSeq" id="WP_171625085.1">
    <property type="nucleotide sequence ID" value="NZ_JABBPG010000002.1"/>
</dbReference>
<name>A0A849VBP9_9GAMM</name>
<proteinExistence type="predicted"/>
<comment type="caution">
    <text evidence="1">The sequence shown here is derived from an EMBL/GenBank/DDBJ whole genome shotgun (WGS) entry which is preliminary data.</text>
</comment>
<reference evidence="1 2" key="1">
    <citation type="submission" date="2020-04" db="EMBL/GenBank/DDBJ databases">
        <title>Pseudoalteromonas caenipelagi sp. nov., isolated from a tidal flat.</title>
        <authorList>
            <person name="Park S."/>
            <person name="Yoon J.-H."/>
        </authorList>
    </citation>
    <scope>NUCLEOTIDE SEQUENCE [LARGE SCALE GENOMIC DNA]</scope>
    <source>
        <strain evidence="1 2">JBTF-M23</strain>
    </source>
</reference>
<gene>
    <name evidence="1" type="ORF">HG263_05560</name>
</gene>
<protein>
    <submittedName>
        <fullName evidence="1">Uncharacterized protein</fullName>
    </submittedName>
</protein>
<keyword evidence="2" id="KW-1185">Reference proteome</keyword>
<dbReference type="EMBL" id="JABBPG010000002">
    <property type="protein sequence ID" value="NOU50003.1"/>
    <property type="molecule type" value="Genomic_DNA"/>
</dbReference>
<organism evidence="1 2">
    <name type="scientific">Pseudoalteromonas caenipelagi</name>
    <dbReference type="NCBI Taxonomy" id="2726988"/>
    <lineage>
        <taxon>Bacteria</taxon>
        <taxon>Pseudomonadati</taxon>
        <taxon>Pseudomonadota</taxon>
        <taxon>Gammaproteobacteria</taxon>
        <taxon>Alteromonadales</taxon>
        <taxon>Pseudoalteromonadaceae</taxon>
        <taxon>Pseudoalteromonas</taxon>
    </lineage>
</organism>
<evidence type="ECO:0000313" key="1">
    <source>
        <dbReference type="EMBL" id="NOU50003.1"/>
    </source>
</evidence>
<sequence>MKLEIYINGQWKTIENHMPSDTPEYQIEAFIKENWQVNGNAPQFRTLLSEIEVTRARQEAFKKVTDGQGLDLLELIASRLVADPTFSDIAEPLQSWLDAKAEIRAQYPKIST</sequence>
<evidence type="ECO:0000313" key="2">
    <source>
        <dbReference type="Proteomes" id="UP000586305"/>
    </source>
</evidence>
<accession>A0A849VBP9</accession>
<dbReference type="Proteomes" id="UP000586305">
    <property type="component" value="Unassembled WGS sequence"/>
</dbReference>
<dbReference type="AlphaFoldDB" id="A0A849VBP9"/>